<comment type="caution">
    <text evidence="3">The sequence shown here is derived from an EMBL/GenBank/DDBJ whole genome shotgun (WGS) entry which is preliminary data.</text>
</comment>
<feature type="domain" description="Transposase IS200-like" evidence="2">
    <location>
        <begin position="9"/>
        <end position="126"/>
    </location>
</feature>
<dbReference type="OrthoDB" id="277009at2"/>
<sequence length="230" mass="26347">MGRPKRADEAGSVYHALNRGNARATIFDKPEDFDAFERILAEGLSRYPCQLLAYQLMPNHWHLVIRPTADGGMSNFLRWVTLTHTMRRHAHYHTSGQGHLYQGRFKSFPVQDDGHFLVVCRYVERNALQAGLVAVAEDWKWGSLAHWLDHHGKRSKFLSPWPVARPPRWKDRVNQALTEKEVNAIQHAIRRGSPLGDPKWTQSTACRLNLDSTLRPRGRPKKTASGQKES</sequence>
<dbReference type="Gene3D" id="3.30.70.1290">
    <property type="entry name" value="Transposase IS200-like"/>
    <property type="match status" value="1"/>
</dbReference>
<reference evidence="3 4" key="1">
    <citation type="submission" date="2018-02" db="EMBL/GenBank/DDBJ databases">
        <title>Comparative genomes isolates from brazilian mangrove.</title>
        <authorList>
            <person name="Araujo J.E."/>
            <person name="Taketani R.G."/>
            <person name="Silva M.C.P."/>
            <person name="Loureco M.V."/>
            <person name="Andreote F.D."/>
        </authorList>
    </citation>
    <scope>NUCLEOTIDE SEQUENCE [LARGE SCALE GENOMIC DNA]</scope>
    <source>
        <strain evidence="3 4">HEX-2 MGV</strain>
    </source>
</reference>
<gene>
    <name evidence="3" type="ORF">C5Y96_26795</name>
</gene>
<evidence type="ECO:0000256" key="1">
    <source>
        <dbReference type="SAM" id="MobiDB-lite"/>
    </source>
</evidence>
<accession>A0A2S8EZ18</accession>
<protein>
    <recommendedName>
        <fullName evidence="2">Transposase IS200-like domain-containing protein</fullName>
    </recommendedName>
</protein>
<evidence type="ECO:0000259" key="2">
    <source>
        <dbReference type="SMART" id="SM01321"/>
    </source>
</evidence>
<dbReference type="GO" id="GO:0003677">
    <property type="term" value="F:DNA binding"/>
    <property type="evidence" value="ECO:0007669"/>
    <property type="project" value="InterPro"/>
</dbReference>
<organism evidence="3 4">
    <name type="scientific">Blastopirellula marina</name>
    <dbReference type="NCBI Taxonomy" id="124"/>
    <lineage>
        <taxon>Bacteria</taxon>
        <taxon>Pseudomonadati</taxon>
        <taxon>Planctomycetota</taxon>
        <taxon>Planctomycetia</taxon>
        <taxon>Pirellulales</taxon>
        <taxon>Pirellulaceae</taxon>
        <taxon>Blastopirellula</taxon>
    </lineage>
</organism>
<dbReference type="GO" id="GO:0006313">
    <property type="term" value="P:DNA transposition"/>
    <property type="evidence" value="ECO:0007669"/>
    <property type="project" value="InterPro"/>
</dbReference>
<feature type="region of interest" description="Disordered" evidence="1">
    <location>
        <begin position="211"/>
        <end position="230"/>
    </location>
</feature>
<name>A0A2S8EZ18_9BACT</name>
<evidence type="ECO:0000313" key="4">
    <source>
        <dbReference type="Proteomes" id="UP000240009"/>
    </source>
</evidence>
<proteinExistence type="predicted"/>
<dbReference type="InterPro" id="IPR036515">
    <property type="entry name" value="Transposase_17_sf"/>
</dbReference>
<dbReference type="InterPro" id="IPR002686">
    <property type="entry name" value="Transposase_17"/>
</dbReference>
<dbReference type="PANTHER" id="PTHR34322:SF2">
    <property type="entry name" value="TRANSPOSASE IS200-LIKE DOMAIN-CONTAINING PROTEIN"/>
    <property type="match status" value="1"/>
</dbReference>
<dbReference type="SUPFAM" id="SSF143422">
    <property type="entry name" value="Transposase IS200-like"/>
    <property type="match status" value="1"/>
</dbReference>
<dbReference type="Proteomes" id="UP000240009">
    <property type="component" value="Unassembled WGS sequence"/>
</dbReference>
<dbReference type="SMART" id="SM01321">
    <property type="entry name" value="Y1_Tnp"/>
    <property type="match status" value="1"/>
</dbReference>
<dbReference type="AlphaFoldDB" id="A0A2S8EZ18"/>
<dbReference type="PANTHER" id="PTHR34322">
    <property type="entry name" value="TRANSPOSASE, Y1_TNP DOMAIN-CONTAINING"/>
    <property type="match status" value="1"/>
</dbReference>
<dbReference type="RefSeq" id="WP_105359775.1">
    <property type="nucleotide sequence ID" value="NZ_PUIA01000094.1"/>
</dbReference>
<dbReference type="EMBL" id="PUIA01000094">
    <property type="protein sequence ID" value="PQO25153.1"/>
    <property type="molecule type" value="Genomic_DNA"/>
</dbReference>
<evidence type="ECO:0000313" key="3">
    <source>
        <dbReference type="EMBL" id="PQO25153.1"/>
    </source>
</evidence>
<dbReference type="Pfam" id="PF01797">
    <property type="entry name" value="Y1_Tnp"/>
    <property type="match status" value="1"/>
</dbReference>
<dbReference type="GO" id="GO:0004803">
    <property type="term" value="F:transposase activity"/>
    <property type="evidence" value="ECO:0007669"/>
    <property type="project" value="InterPro"/>
</dbReference>